<dbReference type="InterPro" id="IPR023214">
    <property type="entry name" value="HAD_sf"/>
</dbReference>
<name>A0ABU9UA75_9SPIR</name>
<dbReference type="Gene3D" id="1.10.150.450">
    <property type="match status" value="1"/>
</dbReference>
<dbReference type="InterPro" id="IPR036412">
    <property type="entry name" value="HAD-like_sf"/>
</dbReference>
<dbReference type="Gene3D" id="3.40.50.1000">
    <property type="entry name" value="HAD superfamily/HAD-like"/>
    <property type="match status" value="1"/>
</dbReference>
<dbReference type="SFLD" id="SFLDS00003">
    <property type="entry name" value="Haloacid_Dehalogenase"/>
    <property type="match status" value="1"/>
</dbReference>
<keyword evidence="2" id="KW-1185">Reference proteome</keyword>
<keyword evidence="1" id="KW-0378">Hydrolase</keyword>
<gene>
    <name evidence="1" type="ORF">WKV44_03330</name>
</gene>
<organism evidence="1 2">
    <name type="scientific">Rarispira pelagica</name>
    <dbReference type="NCBI Taxonomy" id="3141764"/>
    <lineage>
        <taxon>Bacteria</taxon>
        <taxon>Pseudomonadati</taxon>
        <taxon>Spirochaetota</taxon>
        <taxon>Spirochaetia</taxon>
        <taxon>Winmispirales</taxon>
        <taxon>Winmispiraceae</taxon>
        <taxon>Rarispira</taxon>
    </lineage>
</organism>
<dbReference type="Pfam" id="PF00702">
    <property type="entry name" value="Hydrolase"/>
    <property type="match status" value="1"/>
</dbReference>
<reference evidence="1 2" key="1">
    <citation type="submission" date="2024-03" db="EMBL/GenBank/DDBJ databases">
        <title>Ignisphaera cupida sp. nov., a hyperthermophilic hydrolytic archaeon from a hot spring of Kamchatka, and proposal of Ignisphaeraceae fam. nov.</title>
        <authorList>
            <person name="Podosokorskaya O.A."/>
            <person name="Elcheninov A.G."/>
            <person name="Maltseva A.I."/>
            <person name="Zayulina K.S."/>
            <person name="Novikov A."/>
            <person name="Merkel A.Y."/>
        </authorList>
    </citation>
    <scope>NUCLEOTIDE SEQUENCE [LARGE SCALE GENOMIC DNA]</scope>
    <source>
        <strain evidence="1 2">38H-sp</strain>
    </source>
</reference>
<dbReference type="NCBIfam" id="TIGR01509">
    <property type="entry name" value="HAD-SF-IA-v3"/>
    <property type="match status" value="1"/>
</dbReference>
<dbReference type="GO" id="GO:0016787">
    <property type="term" value="F:hydrolase activity"/>
    <property type="evidence" value="ECO:0007669"/>
    <property type="project" value="UniProtKB-KW"/>
</dbReference>
<evidence type="ECO:0000313" key="2">
    <source>
        <dbReference type="Proteomes" id="UP001466331"/>
    </source>
</evidence>
<dbReference type="SUPFAM" id="SSF56784">
    <property type="entry name" value="HAD-like"/>
    <property type="match status" value="1"/>
</dbReference>
<protein>
    <submittedName>
        <fullName evidence="1">HAD-IA family hydrolase</fullName>
    </submittedName>
</protein>
<dbReference type="SFLD" id="SFLDG01129">
    <property type="entry name" value="C1.5:_HAD__Beta-PGM__Phosphata"/>
    <property type="match status" value="1"/>
</dbReference>
<dbReference type="EMBL" id="JBCHKQ010000001">
    <property type="protein sequence ID" value="MEM5947570.1"/>
    <property type="molecule type" value="Genomic_DNA"/>
</dbReference>
<proteinExistence type="predicted"/>
<accession>A0ABU9UA75</accession>
<dbReference type="RefSeq" id="WP_420069013.1">
    <property type="nucleotide sequence ID" value="NZ_JBCHKQ010000001.1"/>
</dbReference>
<sequence length="220" mass="25081">MKIKHILLDLDDTIYHSTPMLSCDVDKKMSLYVARLFNTNPFIAKKLRKHFAPRYGSTLSWLARAAGQPGKVLDEFLDYVHPKDVKQYIEKECGLNELIEKISIPVSIFTNAPLEHAERVLDSLKIDKNIFSHIFDIRFCNYIGKPDKEAYMRVANHLNLNVREILFVDDRPENVKAMQEAGGIAILRSEEKEDGIISISSLKEIPTILEKLADADIIAV</sequence>
<dbReference type="InterPro" id="IPR006439">
    <property type="entry name" value="HAD-SF_hydro_IA"/>
</dbReference>
<dbReference type="PANTHER" id="PTHR43611:SF3">
    <property type="entry name" value="FLAVIN MONONUCLEOTIDE HYDROLASE 1, CHLOROPLATIC"/>
    <property type="match status" value="1"/>
</dbReference>
<dbReference type="Proteomes" id="UP001466331">
    <property type="component" value="Unassembled WGS sequence"/>
</dbReference>
<dbReference type="PANTHER" id="PTHR43611">
    <property type="entry name" value="ALPHA-D-GLUCOSE 1-PHOSPHATE PHOSPHATASE"/>
    <property type="match status" value="1"/>
</dbReference>
<comment type="caution">
    <text evidence="1">The sequence shown here is derived from an EMBL/GenBank/DDBJ whole genome shotgun (WGS) entry which is preliminary data.</text>
</comment>
<evidence type="ECO:0000313" key="1">
    <source>
        <dbReference type="EMBL" id="MEM5947570.1"/>
    </source>
</evidence>